<dbReference type="EMBL" id="JACAZH010000008">
    <property type="protein sequence ID" value="KAF7361534.1"/>
    <property type="molecule type" value="Genomic_DNA"/>
</dbReference>
<protein>
    <submittedName>
        <fullName evidence="2">Uncharacterized protein</fullName>
    </submittedName>
</protein>
<evidence type="ECO:0000256" key="1">
    <source>
        <dbReference type="SAM" id="MobiDB-lite"/>
    </source>
</evidence>
<feature type="compositionally biased region" description="Polar residues" evidence="1">
    <location>
        <begin position="1"/>
        <end position="28"/>
    </location>
</feature>
<accession>A0A8H6YNE6</accession>
<reference evidence="2" key="1">
    <citation type="submission" date="2020-05" db="EMBL/GenBank/DDBJ databases">
        <title>Mycena genomes resolve the evolution of fungal bioluminescence.</title>
        <authorList>
            <person name="Tsai I.J."/>
        </authorList>
    </citation>
    <scope>NUCLEOTIDE SEQUENCE</scope>
    <source>
        <strain evidence="2">160909Yilan</strain>
    </source>
</reference>
<sequence length="158" mass="17042">MRMSDSASSNPTTSAGTPSQNPRPTGTSKKALLIGIGYKDSDSKMNPYHHDVAKFRELVIKEFGEYTAAKPEDTQKNTVRTTIKETMQSYGSDEIEKMIQAWSALLLTGDEDGVEQPPGNDFDSSLGDVASATRGECGPCSSSILATELKGTDLRWCG</sequence>
<dbReference type="Gene3D" id="3.40.50.12660">
    <property type="match status" value="1"/>
</dbReference>
<organism evidence="2 3">
    <name type="scientific">Mycena sanguinolenta</name>
    <dbReference type="NCBI Taxonomy" id="230812"/>
    <lineage>
        <taxon>Eukaryota</taxon>
        <taxon>Fungi</taxon>
        <taxon>Dikarya</taxon>
        <taxon>Basidiomycota</taxon>
        <taxon>Agaricomycotina</taxon>
        <taxon>Agaricomycetes</taxon>
        <taxon>Agaricomycetidae</taxon>
        <taxon>Agaricales</taxon>
        <taxon>Marasmiineae</taxon>
        <taxon>Mycenaceae</taxon>
        <taxon>Mycena</taxon>
    </lineage>
</organism>
<proteinExistence type="predicted"/>
<dbReference type="Proteomes" id="UP000623467">
    <property type="component" value="Unassembled WGS sequence"/>
</dbReference>
<dbReference type="AlphaFoldDB" id="A0A8H6YNE6"/>
<name>A0A8H6YNE6_9AGAR</name>
<evidence type="ECO:0000313" key="3">
    <source>
        <dbReference type="Proteomes" id="UP000623467"/>
    </source>
</evidence>
<comment type="caution">
    <text evidence="2">The sequence shown here is derived from an EMBL/GenBank/DDBJ whole genome shotgun (WGS) entry which is preliminary data.</text>
</comment>
<gene>
    <name evidence="2" type="ORF">MSAN_01187000</name>
</gene>
<evidence type="ECO:0000313" key="2">
    <source>
        <dbReference type="EMBL" id="KAF7361534.1"/>
    </source>
</evidence>
<feature type="region of interest" description="Disordered" evidence="1">
    <location>
        <begin position="1"/>
        <end position="30"/>
    </location>
</feature>
<keyword evidence="3" id="KW-1185">Reference proteome</keyword>